<dbReference type="InterPro" id="IPR002645">
    <property type="entry name" value="STAS_dom"/>
</dbReference>
<name>A0ABP8SK20_9ACTN</name>
<proteinExistence type="inferred from homology"/>
<dbReference type="CDD" id="cd07043">
    <property type="entry name" value="STAS_anti-anti-sigma_factors"/>
    <property type="match status" value="1"/>
</dbReference>
<dbReference type="EMBL" id="BAABGU010000011">
    <property type="protein sequence ID" value="GAA4568936.1"/>
    <property type="molecule type" value="Genomic_DNA"/>
</dbReference>
<protein>
    <recommendedName>
        <fullName evidence="2">Anti-sigma factor antagonist</fullName>
    </recommendedName>
</protein>
<evidence type="ECO:0000313" key="5">
    <source>
        <dbReference type="Proteomes" id="UP001500307"/>
    </source>
</evidence>
<dbReference type="PANTHER" id="PTHR33495:SF2">
    <property type="entry name" value="ANTI-SIGMA FACTOR ANTAGONIST TM_1081-RELATED"/>
    <property type="match status" value="1"/>
</dbReference>
<dbReference type="Pfam" id="PF13466">
    <property type="entry name" value="STAS_2"/>
    <property type="match status" value="1"/>
</dbReference>
<comment type="similarity">
    <text evidence="1 2">Belongs to the anti-sigma-factor antagonist family.</text>
</comment>
<reference evidence="5" key="1">
    <citation type="journal article" date="2019" name="Int. J. Syst. Evol. Microbiol.">
        <title>The Global Catalogue of Microorganisms (GCM) 10K type strain sequencing project: providing services to taxonomists for standard genome sequencing and annotation.</title>
        <authorList>
            <consortium name="The Broad Institute Genomics Platform"/>
            <consortium name="The Broad Institute Genome Sequencing Center for Infectious Disease"/>
            <person name="Wu L."/>
            <person name="Ma J."/>
        </authorList>
    </citation>
    <scope>NUCLEOTIDE SEQUENCE [LARGE SCALE GENOMIC DNA]</scope>
    <source>
        <strain evidence="5">JCM 3175</strain>
    </source>
</reference>
<evidence type="ECO:0000259" key="3">
    <source>
        <dbReference type="PROSITE" id="PS50801"/>
    </source>
</evidence>
<dbReference type="Proteomes" id="UP001500307">
    <property type="component" value="Unassembled WGS sequence"/>
</dbReference>
<evidence type="ECO:0000313" key="4">
    <source>
        <dbReference type="EMBL" id="GAA4568936.1"/>
    </source>
</evidence>
<dbReference type="InterPro" id="IPR036513">
    <property type="entry name" value="STAS_dom_sf"/>
</dbReference>
<organism evidence="4 5">
    <name type="scientific">Micromonospora coerulea</name>
    <dbReference type="NCBI Taxonomy" id="47856"/>
    <lineage>
        <taxon>Bacteria</taxon>
        <taxon>Bacillati</taxon>
        <taxon>Actinomycetota</taxon>
        <taxon>Actinomycetes</taxon>
        <taxon>Micromonosporales</taxon>
        <taxon>Micromonosporaceae</taxon>
        <taxon>Micromonospora</taxon>
    </lineage>
</organism>
<dbReference type="SUPFAM" id="SSF52091">
    <property type="entry name" value="SpoIIaa-like"/>
    <property type="match status" value="1"/>
</dbReference>
<dbReference type="PANTHER" id="PTHR33495">
    <property type="entry name" value="ANTI-SIGMA FACTOR ANTAGONIST TM_1081-RELATED-RELATED"/>
    <property type="match status" value="1"/>
</dbReference>
<accession>A0ABP8SK20</accession>
<keyword evidence="5" id="KW-1185">Reference proteome</keyword>
<dbReference type="InterPro" id="IPR058548">
    <property type="entry name" value="MlaB-like_STAS"/>
</dbReference>
<feature type="domain" description="STAS" evidence="3">
    <location>
        <begin position="4"/>
        <end position="110"/>
    </location>
</feature>
<dbReference type="Gene3D" id="3.30.750.24">
    <property type="entry name" value="STAS domain"/>
    <property type="match status" value="1"/>
</dbReference>
<dbReference type="InterPro" id="IPR003658">
    <property type="entry name" value="Anti-sigma_ant"/>
</dbReference>
<sequence>MTRFETRTSVEAGRVVVVLNGECDLAVRDALTAALTAAVASRPVVVVDAGGLTFLDSTGLHGLVTAYHAARREGGRLHLVNATGAVANVLELTGVGDLLRPPIDDDRPQS</sequence>
<gene>
    <name evidence="4" type="ORF">GCM10023176_24390</name>
</gene>
<dbReference type="PROSITE" id="PS50801">
    <property type="entry name" value="STAS"/>
    <property type="match status" value="1"/>
</dbReference>
<comment type="caution">
    <text evidence="4">The sequence shown here is derived from an EMBL/GenBank/DDBJ whole genome shotgun (WGS) entry which is preliminary data.</text>
</comment>
<evidence type="ECO:0000256" key="1">
    <source>
        <dbReference type="ARBA" id="ARBA00009013"/>
    </source>
</evidence>
<dbReference type="NCBIfam" id="TIGR00377">
    <property type="entry name" value="ant_ant_sig"/>
    <property type="match status" value="1"/>
</dbReference>
<evidence type="ECO:0000256" key="2">
    <source>
        <dbReference type="RuleBase" id="RU003749"/>
    </source>
</evidence>
<dbReference type="RefSeq" id="WP_346119047.1">
    <property type="nucleotide sequence ID" value="NZ_BAABGU010000011.1"/>
</dbReference>